<dbReference type="NCBIfam" id="NF040941">
    <property type="entry name" value="GGGWT_bact"/>
    <property type="match status" value="1"/>
</dbReference>
<evidence type="ECO:0000313" key="3">
    <source>
        <dbReference type="Proteomes" id="UP001066276"/>
    </source>
</evidence>
<dbReference type="AlphaFoldDB" id="A0AAV7Q467"/>
<feature type="non-terminal residue" evidence="2">
    <location>
        <position position="1"/>
    </location>
</feature>
<reference evidence="2" key="1">
    <citation type="journal article" date="2022" name="bioRxiv">
        <title>Sequencing and chromosome-scale assembly of the giantPleurodeles waltlgenome.</title>
        <authorList>
            <person name="Brown T."/>
            <person name="Elewa A."/>
            <person name="Iarovenko S."/>
            <person name="Subramanian E."/>
            <person name="Araus A.J."/>
            <person name="Petzold A."/>
            <person name="Susuki M."/>
            <person name="Suzuki K.-i.T."/>
            <person name="Hayashi T."/>
            <person name="Toyoda A."/>
            <person name="Oliveira C."/>
            <person name="Osipova E."/>
            <person name="Leigh N.D."/>
            <person name="Simon A."/>
            <person name="Yun M.H."/>
        </authorList>
    </citation>
    <scope>NUCLEOTIDE SEQUENCE</scope>
    <source>
        <strain evidence="2">20211129_DDA</strain>
        <tissue evidence="2">Liver</tissue>
    </source>
</reference>
<keyword evidence="3" id="KW-1185">Reference proteome</keyword>
<dbReference type="Pfam" id="PF00147">
    <property type="entry name" value="Fibrinogen_C"/>
    <property type="match status" value="1"/>
</dbReference>
<accession>A0AAV7Q467</accession>
<feature type="non-terminal residue" evidence="2">
    <location>
        <position position="99"/>
    </location>
</feature>
<dbReference type="InterPro" id="IPR036056">
    <property type="entry name" value="Fibrinogen-like_C"/>
</dbReference>
<proteinExistence type="predicted"/>
<dbReference type="InterPro" id="IPR014716">
    <property type="entry name" value="Fibrinogen_a/b/g_C_1"/>
</dbReference>
<dbReference type="SUPFAM" id="SSF56496">
    <property type="entry name" value="Fibrinogen C-terminal domain-like"/>
    <property type="match status" value="1"/>
</dbReference>
<dbReference type="Proteomes" id="UP001066276">
    <property type="component" value="Chromosome 6"/>
</dbReference>
<dbReference type="EMBL" id="JANPWB010000010">
    <property type="protein sequence ID" value="KAJ1134020.1"/>
    <property type="molecule type" value="Genomic_DNA"/>
</dbReference>
<dbReference type="Gene3D" id="3.90.215.10">
    <property type="entry name" value="Gamma Fibrinogen, chain A, domain 1"/>
    <property type="match status" value="1"/>
</dbReference>
<dbReference type="InterPro" id="IPR002181">
    <property type="entry name" value="Fibrinogen_a/b/g_C_dom"/>
</dbReference>
<protein>
    <recommendedName>
        <fullName evidence="1">Fibrinogen C-terminal domain-containing protein</fullName>
    </recommendedName>
</protein>
<evidence type="ECO:0000259" key="1">
    <source>
        <dbReference type="PROSITE" id="PS51406"/>
    </source>
</evidence>
<evidence type="ECO:0000313" key="2">
    <source>
        <dbReference type="EMBL" id="KAJ1134020.1"/>
    </source>
</evidence>
<dbReference type="PROSITE" id="PS51406">
    <property type="entry name" value="FIBRINOGEN_C_2"/>
    <property type="match status" value="1"/>
</dbReference>
<comment type="caution">
    <text evidence="2">The sequence shown here is derived from an EMBL/GenBank/DDBJ whole genome shotgun (WGS) entry which is preliminary data.</text>
</comment>
<gene>
    <name evidence="2" type="ORF">NDU88_000487</name>
</gene>
<organism evidence="2 3">
    <name type="scientific">Pleurodeles waltl</name>
    <name type="common">Iberian ribbed newt</name>
    <dbReference type="NCBI Taxonomy" id="8319"/>
    <lineage>
        <taxon>Eukaryota</taxon>
        <taxon>Metazoa</taxon>
        <taxon>Chordata</taxon>
        <taxon>Craniata</taxon>
        <taxon>Vertebrata</taxon>
        <taxon>Euteleostomi</taxon>
        <taxon>Amphibia</taxon>
        <taxon>Batrachia</taxon>
        <taxon>Caudata</taxon>
        <taxon>Salamandroidea</taxon>
        <taxon>Salamandridae</taxon>
        <taxon>Pleurodelinae</taxon>
        <taxon>Pleurodeles</taxon>
    </lineage>
</organism>
<feature type="domain" description="Fibrinogen C-terminal" evidence="1">
    <location>
        <begin position="52"/>
        <end position="99"/>
    </location>
</feature>
<sequence>LLSESQSTAAHLVSSVSDVLDSVNKDRGVTRPRLKADLQRAPVKGVRPRGCANGSSRPRDCHDIYASGHQEDGIYSVYPTHSPAGFQVFCDMRTNGGGW</sequence>
<name>A0AAV7Q467_PLEWA</name>